<evidence type="ECO:0000259" key="1">
    <source>
        <dbReference type="PROSITE" id="PS50011"/>
    </source>
</evidence>
<dbReference type="Proteomes" id="UP000007115">
    <property type="component" value="Unassembled WGS sequence"/>
</dbReference>
<gene>
    <name evidence="2" type="ORF">TRIVIDRAFT_230487</name>
</gene>
<dbReference type="GO" id="GO:0004672">
    <property type="term" value="F:protein kinase activity"/>
    <property type="evidence" value="ECO:0007669"/>
    <property type="project" value="InterPro"/>
</dbReference>
<dbReference type="PROSITE" id="PS50011">
    <property type="entry name" value="PROTEIN_KINASE_DOM"/>
    <property type="match status" value="1"/>
</dbReference>
<feature type="domain" description="Protein kinase" evidence="1">
    <location>
        <begin position="488"/>
        <end position="697"/>
    </location>
</feature>
<organism evidence="2 3">
    <name type="scientific">Hypocrea virens (strain Gv29-8 / FGSC 10586)</name>
    <name type="common">Gliocladium virens</name>
    <name type="synonym">Trichoderma virens</name>
    <dbReference type="NCBI Taxonomy" id="413071"/>
    <lineage>
        <taxon>Eukaryota</taxon>
        <taxon>Fungi</taxon>
        <taxon>Dikarya</taxon>
        <taxon>Ascomycota</taxon>
        <taxon>Pezizomycotina</taxon>
        <taxon>Sordariomycetes</taxon>
        <taxon>Hypocreomycetidae</taxon>
        <taxon>Hypocreales</taxon>
        <taxon>Hypocreaceae</taxon>
        <taxon>Trichoderma</taxon>
    </lineage>
</organism>
<dbReference type="HOGENOM" id="CLU_010672_3_0_1"/>
<name>G9MT14_HYPVG</name>
<dbReference type="VEuPathDB" id="FungiDB:TRIVIDRAFT_230487"/>
<comment type="caution">
    <text evidence="2">The sequence shown here is derived from an EMBL/GenBank/DDBJ whole genome shotgun (WGS) entry which is preliminary data.</text>
</comment>
<evidence type="ECO:0000313" key="3">
    <source>
        <dbReference type="Proteomes" id="UP000007115"/>
    </source>
</evidence>
<keyword evidence="3" id="KW-1185">Reference proteome</keyword>
<sequence length="697" mass="78788">MDENAELGVGLKRSNVELTRDFVSLKSNGVSSKRSSVEIKKRSANVSLRVCSVISPRFYGNISKTCHSLHFSMQVMTSLSTKRGDATNPTGLIFPRRIVPWDDFAARQEEIWNDLSASGVFHSQPWFPSKPQMDHTRSRIRPISNELSLQNFERVAVEDAVEILCEHALNDSQLQNRFNLQGPVSFKNHTNLEDDVLDTPMSAKGRRKSRGKGSRADEFLVYKTSDGAQTPVVAIEYKPPRKLSVNELVTGLSSEIWPERDVINKGGDDFASTSRRLAAAVVTQLFSYMVGKGLQYGYACTGQAFVFLHIPDDPSIVYFSLCVPSMDVMDGDDTRLHRTAVAQVFALLLQAILAEPPPEAWHDEAEKLGLWEVEYDDILAEIPTADRKRKESPTFLYRPQRWKDFNRSLLDTRLLVDGHPLLLLSTSGKKDGQGGKTGVTEPHIKSRPFCTQQCLLGLALGKPIDKSCPNAGCHGQKHISRFEFLHLIREQLAVDRGRDADCMPLYRSGSRSSLFKLRLSSHGYTLVAKGMESLDLAHLQHENEIYDCMLAIQGRYIPVCLGNINLILPYYYDCGVYKHFMFLAWAGRPVFECTNQISHLDMVSTITSVFKAIHKLRVLHRDAELRNILYDERSGTFMVVDFKRAAYCGGGDENREVEMMRNPKRRKREISEDDFVSELEWALYEVLRHVSSLNKAS</sequence>
<dbReference type="RefSeq" id="XP_013956495.1">
    <property type="nucleotide sequence ID" value="XM_014101020.1"/>
</dbReference>
<dbReference type="GeneID" id="25792313"/>
<dbReference type="SUPFAM" id="SSF56112">
    <property type="entry name" value="Protein kinase-like (PK-like)"/>
    <property type="match status" value="1"/>
</dbReference>
<proteinExistence type="predicted"/>
<dbReference type="OMA" id="LMIVDFE"/>
<dbReference type="STRING" id="413071.G9MT14"/>
<dbReference type="Gene3D" id="1.10.510.10">
    <property type="entry name" value="Transferase(Phosphotransferase) domain 1"/>
    <property type="match status" value="1"/>
</dbReference>
<dbReference type="OrthoDB" id="2156052at2759"/>
<dbReference type="AlphaFoldDB" id="G9MT14"/>
<evidence type="ECO:0000313" key="2">
    <source>
        <dbReference type="EMBL" id="EHK22270.1"/>
    </source>
</evidence>
<reference evidence="2 3" key="1">
    <citation type="journal article" date="2011" name="Genome Biol.">
        <title>Comparative genome sequence analysis underscores mycoparasitism as the ancestral life style of Trichoderma.</title>
        <authorList>
            <person name="Kubicek C.P."/>
            <person name="Herrera-Estrella A."/>
            <person name="Seidl-Seiboth V."/>
            <person name="Martinez D.A."/>
            <person name="Druzhinina I.S."/>
            <person name="Thon M."/>
            <person name="Zeilinger S."/>
            <person name="Casas-Flores S."/>
            <person name="Horwitz B.A."/>
            <person name="Mukherjee P.K."/>
            <person name="Mukherjee M."/>
            <person name="Kredics L."/>
            <person name="Alcaraz L.D."/>
            <person name="Aerts A."/>
            <person name="Antal Z."/>
            <person name="Atanasova L."/>
            <person name="Cervantes-Badillo M.G."/>
            <person name="Challacombe J."/>
            <person name="Chertkov O."/>
            <person name="McCluskey K."/>
            <person name="Coulpier F."/>
            <person name="Deshpande N."/>
            <person name="von Doehren H."/>
            <person name="Ebbole D.J."/>
            <person name="Esquivel-Naranjo E.U."/>
            <person name="Fekete E."/>
            <person name="Flipphi M."/>
            <person name="Glaser F."/>
            <person name="Gomez-Rodriguez E.Y."/>
            <person name="Gruber S."/>
            <person name="Han C."/>
            <person name="Henrissat B."/>
            <person name="Hermosa R."/>
            <person name="Hernandez-Onate M."/>
            <person name="Karaffa L."/>
            <person name="Kosti I."/>
            <person name="Le Crom S."/>
            <person name="Lindquist E."/>
            <person name="Lucas S."/>
            <person name="Luebeck M."/>
            <person name="Luebeck P.S."/>
            <person name="Margeot A."/>
            <person name="Metz B."/>
            <person name="Misra M."/>
            <person name="Nevalainen H."/>
            <person name="Omann M."/>
            <person name="Packer N."/>
            <person name="Perrone G."/>
            <person name="Uresti-Rivera E.E."/>
            <person name="Salamov A."/>
            <person name="Schmoll M."/>
            <person name="Seiboth B."/>
            <person name="Shapiro H."/>
            <person name="Sukno S."/>
            <person name="Tamayo-Ramos J.A."/>
            <person name="Tisch D."/>
            <person name="Wiest A."/>
            <person name="Wilkinson H.H."/>
            <person name="Zhang M."/>
            <person name="Coutinho P.M."/>
            <person name="Kenerley C.M."/>
            <person name="Monte E."/>
            <person name="Baker S.E."/>
            <person name="Grigoriev I.V."/>
        </authorList>
    </citation>
    <scope>NUCLEOTIDE SEQUENCE [LARGE SCALE GENOMIC DNA]</scope>
    <source>
        <strain evidence="3">Gv29-8 / FGSC 10586</strain>
    </source>
</reference>
<protein>
    <recommendedName>
        <fullName evidence="1">Protein kinase domain-containing protein</fullName>
    </recommendedName>
</protein>
<dbReference type="GO" id="GO:0005524">
    <property type="term" value="F:ATP binding"/>
    <property type="evidence" value="ECO:0007669"/>
    <property type="project" value="InterPro"/>
</dbReference>
<accession>G9MT14</accession>
<dbReference type="InterPro" id="IPR011009">
    <property type="entry name" value="Kinase-like_dom_sf"/>
</dbReference>
<dbReference type="InParanoid" id="G9MT14"/>
<dbReference type="InterPro" id="IPR000719">
    <property type="entry name" value="Prot_kinase_dom"/>
</dbReference>
<dbReference type="EMBL" id="ABDF02000006">
    <property type="protein sequence ID" value="EHK22270.1"/>
    <property type="molecule type" value="Genomic_DNA"/>
</dbReference>
<dbReference type="eggNOG" id="ENOG502SHD6">
    <property type="taxonomic scope" value="Eukaryota"/>
</dbReference>